<reference evidence="2 3" key="2">
    <citation type="submission" date="2019-08" db="EMBL/GenBank/DDBJ databases">
        <title>Amycolatopsis acidicola sp. nov., isolated from peat swamp forest soil.</title>
        <authorList>
            <person name="Srisuk N."/>
        </authorList>
    </citation>
    <scope>NUCLEOTIDE SEQUENCE [LARGE SCALE GENOMIC DNA]</scope>
    <source>
        <strain evidence="2 3">TBRC 6029</strain>
    </source>
</reference>
<dbReference type="GO" id="GO:0005524">
    <property type="term" value="F:ATP binding"/>
    <property type="evidence" value="ECO:0007669"/>
    <property type="project" value="InterPro"/>
</dbReference>
<dbReference type="PANTHER" id="PTHR45890:SF1">
    <property type="entry name" value="AARF DOMAIN CONTAINING KINASE 2"/>
    <property type="match status" value="1"/>
</dbReference>
<keyword evidence="2" id="KW-0418">Kinase</keyword>
<dbReference type="RefSeq" id="WP_144591181.1">
    <property type="nucleotide sequence ID" value="NZ_VJWX01000304.1"/>
</dbReference>
<gene>
    <name evidence="2" type="ORF">FNH05_25145</name>
</gene>
<protein>
    <submittedName>
        <fullName evidence="2">AarF/ABC1/UbiB kinase family protein</fullName>
    </submittedName>
</protein>
<feature type="domain" description="Protein kinase" evidence="1">
    <location>
        <begin position="126"/>
        <end position="437"/>
    </location>
</feature>
<proteinExistence type="predicted"/>
<dbReference type="OrthoDB" id="9795390at2"/>
<dbReference type="Pfam" id="PF03109">
    <property type="entry name" value="ABC1"/>
    <property type="match status" value="1"/>
</dbReference>
<evidence type="ECO:0000259" key="1">
    <source>
        <dbReference type="PROSITE" id="PS50011"/>
    </source>
</evidence>
<dbReference type="PANTHER" id="PTHR45890">
    <property type="entry name" value="AARF DOMAIN CONTAINING KINASE 2 (PREDICTED)"/>
    <property type="match status" value="1"/>
</dbReference>
<dbReference type="InterPro" id="IPR000719">
    <property type="entry name" value="Prot_kinase_dom"/>
</dbReference>
<dbReference type="Proteomes" id="UP000320011">
    <property type="component" value="Unassembled WGS sequence"/>
</dbReference>
<dbReference type="InterPro" id="IPR052402">
    <property type="entry name" value="ADCK_kinase"/>
</dbReference>
<dbReference type="AlphaFoldDB" id="A0A558BKQ7"/>
<dbReference type="InterPro" id="IPR011009">
    <property type="entry name" value="Kinase-like_dom_sf"/>
</dbReference>
<dbReference type="GO" id="GO:0004672">
    <property type="term" value="F:protein kinase activity"/>
    <property type="evidence" value="ECO:0007669"/>
    <property type="project" value="InterPro"/>
</dbReference>
<evidence type="ECO:0000313" key="2">
    <source>
        <dbReference type="EMBL" id="TVT37086.1"/>
    </source>
</evidence>
<dbReference type="CDD" id="cd05121">
    <property type="entry name" value="ABC1_ADCK3-like"/>
    <property type="match status" value="1"/>
</dbReference>
<sequence length="437" mass="47306">MTGTERSGGGAARRAAQDALRVARLLLVIGRVAGPAAATALAHRLAGRRREGARVLYRVAPVLLARLGPTFVKVGQVLATRRDILPAELCDELSTLHDDVPATPSAGTAGALREAYGDDFRTLFTDVELTPVAAGSVACVHRATDRDGRVVALKIRRPGIDRLMARDLRLIRRGAALAARLPAFAGLPVTEIIGHLCDAVAGQVDFRAEADALNRLRRNLSGVARVWVPAVRQELCRDAVIAMEFIEDLDGAARAVAPVLRKKFAESALISIYQMLFVDGFVHCDLHPGNLNFTPRGQVVVLDAGFSVQLSDRLRRLFAEFFLNMAVGRGLRCAEIVVESAAGVGPDADVDGFLVRMTDLVRRNHGLPAREFSLMGFATEMFDLQRAHGVHAAPELIFPLLSLLVIEGTIRELHPGIDFQETAKPVINRGLWSATRP</sequence>
<dbReference type="PROSITE" id="PS50011">
    <property type="entry name" value="PROTEIN_KINASE_DOM"/>
    <property type="match status" value="1"/>
</dbReference>
<dbReference type="InterPro" id="IPR004147">
    <property type="entry name" value="ABC1_dom"/>
</dbReference>
<dbReference type="EMBL" id="VJWX01000304">
    <property type="protein sequence ID" value="TVT37086.1"/>
    <property type="molecule type" value="Genomic_DNA"/>
</dbReference>
<accession>A0A558BKQ7</accession>
<dbReference type="SUPFAM" id="SSF56112">
    <property type="entry name" value="Protein kinase-like (PK-like)"/>
    <property type="match status" value="1"/>
</dbReference>
<evidence type="ECO:0000313" key="3">
    <source>
        <dbReference type="Proteomes" id="UP000320011"/>
    </source>
</evidence>
<comment type="caution">
    <text evidence="2">The sequence shown here is derived from an EMBL/GenBank/DDBJ whole genome shotgun (WGS) entry which is preliminary data.</text>
</comment>
<keyword evidence="3" id="KW-1185">Reference proteome</keyword>
<organism evidence="2 3">
    <name type="scientific">Amycolatopsis rhizosphaerae</name>
    <dbReference type="NCBI Taxonomy" id="2053003"/>
    <lineage>
        <taxon>Bacteria</taxon>
        <taxon>Bacillati</taxon>
        <taxon>Actinomycetota</taxon>
        <taxon>Actinomycetes</taxon>
        <taxon>Pseudonocardiales</taxon>
        <taxon>Pseudonocardiaceae</taxon>
        <taxon>Amycolatopsis</taxon>
    </lineage>
</organism>
<reference evidence="2 3" key="1">
    <citation type="submission" date="2019-07" db="EMBL/GenBank/DDBJ databases">
        <authorList>
            <person name="Duangmal K."/>
            <person name="Teo W.F.A."/>
        </authorList>
    </citation>
    <scope>NUCLEOTIDE SEQUENCE [LARGE SCALE GENOMIC DNA]</scope>
    <source>
        <strain evidence="2 3">TBRC 6029</strain>
    </source>
</reference>
<name>A0A558BKQ7_9PSEU</name>
<keyword evidence="2" id="KW-0808">Transferase</keyword>